<gene>
    <name evidence="4" type="ordered locus">Halhy_2219</name>
</gene>
<name>F4KT31_HALH1</name>
<reference key="2">
    <citation type="submission" date="2011-04" db="EMBL/GenBank/DDBJ databases">
        <title>Complete sequence of chromosome of Haliscomenobacter hydrossis DSM 1100.</title>
        <authorList>
            <consortium name="US DOE Joint Genome Institute (JGI-PGF)"/>
            <person name="Lucas S."/>
            <person name="Han J."/>
            <person name="Lapidus A."/>
            <person name="Bruce D."/>
            <person name="Goodwin L."/>
            <person name="Pitluck S."/>
            <person name="Peters L."/>
            <person name="Kyrpides N."/>
            <person name="Mavromatis K."/>
            <person name="Ivanova N."/>
            <person name="Ovchinnikova G."/>
            <person name="Pagani I."/>
            <person name="Daligault H."/>
            <person name="Detter J.C."/>
            <person name="Han C."/>
            <person name="Land M."/>
            <person name="Hauser L."/>
            <person name="Markowitz V."/>
            <person name="Cheng J.-F."/>
            <person name="Hugenholtz P."/>
            <person name="Woyke T."/>
            <person name="Wu D."/>
            <person name="Verbarg S."/>
            <person name="Frueling A."/>
            <person name="Brambilla E."/>
            <person name="Klenk H.-P."/>
            <person name="Eisen J.A."/>
        </authorList>
    </citation>
    <scope>NUCLEOTIDE SEQUENCE</scope>
    <source>
        <strain>DSM 1100</strain>
    </source>
</reference>
<dbReference type="RefSeq" id="WP_013764653.1">
    <property type="nucleotide sequence ID" value="NC_015510.1"/>
</dbReference>
<dbReference type="EMBL" id="CP002691">
    <property type="protein sequence ID" value="AEE50101.1"/>
    <property type="molecule type" value="Genomic_DNA"/>
</dbReference>
<reference evidence="4 5" key="1">
    <citation type="journal article" date="2011" name="Stand. Genomic Sci.">
        <title>Complete genome sequence of Haliscomenobacter hydrossis type strain (O).</title>
        <authorList>
            <consortium name="US DOE Joint Genome Institute (JGI-PGF)"/>
            <person name="Daligault H."/>
            <person name="Lapidus A."/>
            <person name="Zeytun A."/>
            <person name="Nolan M."/>
            <person name="Lucas S."/>
            <person name="Del Rio T.G."/>
            <person name="Tice H."/>
            <person name="Cheng J.F."/>
            <person name="Tapia R."/>
            <person name="Han C."/>
            <person name="Goodwin L."/>
            <person name="Pitluck S."/>
            <person name="Liolios K."/>
            <person name="Pagani I."/>
            <person name="Ivanova N."/>
            <person name="Huntemann M."/>
            <person name="Mavromatis K."/>
            <person name="Mikhailova N."/>
            <person name="Pati A."/>
            <person name="Chen A."/>
            <person name="Palaniappan K."/>
            <person name="Land M."/>
            <person name="Hauser L."/>
            <person name="Brambilla E.M."/>
            <person name="Rohde M."/>
            <person name="Verbarg S."/>
            <person name="Goker M."/>
            <person name="Bristow J."/>
            <person name="Eisen J.A."/>
            <person name="Markowitz V."/>
            <person name="Hugenholtz P."/>
            <person name="Kyrpides N.C."/>
            <person name="Klenk H.P."/>
            <person name="Woyke T."/>
        </authorList>
    </citation>
    <scope>NUCLEOTIDE SEQUENCE [LARGE SCALE GENOMIC DNA]</scope>
    <source>
        <strain evidence="5">ATCC 27775 / DSM 1100 / LMG 10767 / O</strain>
    </source>
</reference>
<dbReference type="Gene3D" id="3.30.910.20">
    <property type="entry name" value="Skp domain"/>
    <property type="match status" value="1"/>
</dbReference>
<dbReference type="STRING" id="760192.Halhy_2219"/>
<dbReference type="OrthoDB" id="1524711at2"/>
<dbReference type="Pfam" id="PF03938">
    <property type="entry name" value="OmpH"/>
    <property type="match status" value="1"/>
</dbReference>
<comment type="similarity">
    <text evidence="1">Belongs to the Skp family.</text>
</comment>
<accession>F4KT31</accession>
<keyword evidence="5" id="KW-1185">Reference proteome</keyword>
<feature type="chain" id="PRO_5003312056" evidence="3">
    <location>
        <begin position="21"/>
        <end position="169"/>
    </location>
</feature>
<dbReference type="InterPro" id="IPR005632">
    <property type="entry name" value="Chaperone_Skp"/>
</dbReference>
<evidence type="ECO:0000313" key="4">
    <source>
        <dbReference type="EMBL" id="AEE50101.1"/>
    </source>
</evidence>
<dbReference type="GO" id="GO:0051082">
    <property type="term" value="F:unfolded protein binding"/>
    <property type="evidence" value="ECO:0007669"/>
    <property type="project" value="InterPro"/>
</dbReference>
<keyword evidence="2 3" id="KW-0732">Signal</keyword>
<feature type="signal peptide" evidence="3">
    <location>
        <begin position="1"/>
        <end position="20"/>
    </location>
</feature>
<evidence type="ECO:0000256" key="3">
    <source>
        <dbReference type="SAM" id="SignalP"/>
    </source>
</evidence>
<evidence type="ECO:0000256" key="2">
    <source>
        <dbReference type="ARBA" id="ARBA00022729"/>
    </source>
</evidence>
<dbReference type="SMART" id="SM00935">
    <property type="entry name" value="OmpH"/>
    <property type="match status" value="1"/>
</dbReference>
<dbReference type="HOGENOM" id="CLU_053320_0_1_10"/>
<evidence type="ECO:0000256" key="1">
    <source>
        <dbReference type="ARBA" id="ARBA00009091"/>
    </source>
</evidence>
<dbReference type="GO" id="GO:0005829">
    <property type="term" value="C:cytosol"/>
    <property type="evidence" value="ECO:0007669"/>
    <property type="project" value="TreeGrafter"/>
</dbReference>
<evidence type="ECO:0000313" key="5">
    <source>
        <dbReference type="Proteomes" id="UP000008461"/>
    </source>
</evidence>
<dbReference type="Proteomes" id="UP000008461">
    <property type="component" value="Chromosome"/>
</dbReference>
<proteinExistence type="inferred from homology"/>
<dbReference type="SUPFAM" id="SSF111384">
    <property type="entry name" value="OmpH-like"/>
    <property type="match status" value="1"/>
</dbReference>
<sequence length="169" mass="18696">MKKITLAFVALFAVLGTVSAQKYGHLNYGNLLNAMPAVKDADKQLEDFQKALVSKGEEMSKKLNEGYLAYLKAQQSQTVAPVKLQETQAQLEAEQTALKSYEESAREQIGAKREQLLKPILDKVNAAITAVAKEKGYTFVFDTSSFNAILFAQDSEDIFPLMKTKLGIQ</sequence>
<dbReference type="PANTHER" id="PTHR35089">
    <property type="entry name" value="CHAPERONE PROTEIN SKP"/>
    <property type="match status" value="1"/>
</dbReference>
<dbReference type="eggNOG" id="COG2825">
    <property type="taxonomic scope" value="Bacteria"/>
</dbReference>
<protein>
    <submittedName>
        <fullName evidence="4">Outer membrane chaperone Skp (OmpH)</fullName>
    </submittedName>
</protein>
<dbReference type="KEGG" id="hhy:Halhy_2219"/>
<dbReference type="InterPro" id="IPR024930">
    <property type="entry name" value="Skp_dom_sf"/>
</dbReference>
<dbReference type="AlphaFoldDB" id="F4KT31"/>
<organism evidence="4 5">
    <name type="scientific">Haliscomenobacter hydrossis (strain ATCC 27775 / DSM 1100 / LMG 10767 / O)</name>
    <dbReference type="NCBI Taxonomy" id="760192"/>
    <lineage>
        <taxon>Bacteria</taxon>
        <taxon>Pseudomonadati</taxon>
        <taxon>Bacteroidota</taxon>
        <taxon>Saprospiria</taxon>
        <taxon>Saprospirales</taxon>
        <taxon>Haliscomenobacteraceae</taxon>
        <taxon>Haliscomenobacter</taxon>
    </lineage>
</organism>
<dbReference type="PANTHER" id="PTHR35089:SF1">
    <property type="entry name" value="CHAPERONE PROTEIN SKP"/>
    <property type="match status" value="1"/>
</dbReference>
<dbReference type="GO" id="GO:0050821">
    <property type="term" value="P:protein stabilization"/>
    <property type="evidence" value="ECO:0007669"/>
    <property type="project" value="TreeGrafter"/>
</dbReference>